<dbReference type="InterPro" id="IPR029765">
    <property type="entry name" value="Mev_diP_decarb"/>
</dbReference>
<dbReference type="Pfam" id="PF22700">
    <property type="entry name" value="MVD-like_N"/>
    <property type="match status" value="1"/>
</dbReference>
<evidence type="ECO:0000259" key="9">
    <source>
        <dbReference type="Pfam" id="PF18376"/>
    </source>
</evidence>
<reference evidence="11 12" key="1">
    <citation type="journal article" date="2023" name="Microbiol. Spectr.">
        <title>Symbiosis of Carpenter Bees with Uncharacterized Lactic Acid Bacteria Showing NAD Auxotrophy.</title>
        <authorList>
            <person name="Kawasaki S."/>
            <person name="Ozawa K."/>
            <person name="Mori T."/>
            <person name="Yamamoto A."/>
            <person name="Ito M."/>
            <person name="Ohkuma M."/>
            <person name="Sakamoto M."/>
            <person name="Matsutani M."/>
        </authorList>
    </citation>
    <scope>NUCLEOTIDE SEQUENCE [LARGE SCALE GENOMIC DNA]</scope>
    <source>
        <strain evidence="11 12">Kim37-2</strain>
    </source>
</reference>
<dbReference type="SUPFAM" id="SSF55060">
    <property type="entry name" value="GHMP Kinase, C-terminal domain"/>
    <property type="match status" value="1"/>
</dbReference>
<keyword evidence="4" id="KW-0547">Nucleotide-binding</keyword>
<keyword evidence="5" id="KW-0067">ATP-binding</keyword>
<dbReference type="Gene3D" id="3.30.70.890">
    <property type="entry name" value="GHMP kinase, C-terminal domain"/>
    <property type="match status" value="1"/>
</dbReference>
<dbReference type="PANTHER" id="PTHR10977">
    <property type="entry name" value="DIPHOSPHOMEVALONATE DECARBOXYLASE"/>
    <property type="match status" value="1"/>
</dbReference>
<feature type="domain" description="Diphosphomevalonate decarboxylase-like N-terminal" evidence="10">
    <location>
        <begin position="51"/>
        <end position="207"/>
    </location>
</feature>
<dbReference type="Pfam" id="PF18376">
    <property type="entry name" value="MDD_C"/>
    <property type="match status" value="1"/>
</dbReference>
<accession>A0ABN6SBQ3</accession>
<evidence type="ECO:0000256" key="4">
    <source>
        <dbReference type="ARBA" id="ARBA00022741"/>
    </source>
</evidence>
<sequence length="372" mass="39151">MNVRRVRQVSGMSESRRAGGSYASTATLAPTRRQQVDPEAVGIVGQGQAQANANIALIKYWGKADEDLIIPTTSSLSLTLDGLSTRTSVQFLDLNAGPDRLAIDDQPQGGKALGRVSRFLDLVRRQAGIDAPALVSSYNTVPYGAGLASSSSAFAALAGAACVAAGLDLSPRELSRLARRGSGSACRSIFGGLALWQAGQDDASSYAQPVDSQMDLALIVVLVSGQEKRISSREAMRRTISTSPLYQAWVDQSQADLEQALAAIRANDLQALGPVVEANALGMHAAMLAARPAVSYWLPDTLLAFDAVRQIRADGLSAWATLDAGPNIKVLTSGQEAARVAEELRRRLPGVNIQVHKPGPGLQIIGSDGGER</sequence>
<dbReference type="PANTHER" id="PTHR10977:SF3">
    <property type="entry name" value="DIPHOSPHOMEVALONATE DECARBOXYLASE"/>
    <property type="match status" value="1"/>
</dbReference>
<keyword evidence="12" id="KW-1185">Reference proteome</keyword>
<keyword evidence="7" id="KW-0456">Lyase</keyword>
<evidence type="ECO:0000256" key="7">
    <source>
        <dbReference type="ARBA" id="ARBA00023239"/>
    </source>
</evidence>
<organism evidence="11 12">
    <name type="scientific">Bombiscardovia nodaiensis</name>
    <dbReference type="NCBI Taxonomy" id="2932181"/>
    <lineage>
        <taxon>Bacteria</taxon>
        <taxon>Bacillati</taxon>
        <taxon>Actinomycetota</taxon>
        <taxon>Actinomycetes</taxon>
        <taxon>Bifidobacteriales</taxon>
        <taxon>Bifidobacteriaceae</taxon>
        <taxon>Bombiscardovia</taxon>
    </lineage>
</organism>
<evidence type="ECO:0000259" key="10">
    <source>
        <dbReference type="Pfam" id="PF22700"/>
    </source>
</evidence>
<evidence type="ECO:0000256" key="5">
    <source>
        <dbReference type="ARBA" id="ARBA00022840"/>
    </source>
</evidence>
<proteinExistence type="inferred from homology"/>
<dbReference type="InterPro" id="IPR020568">
    <property type="entry name" value="Ribosomal_Su5_D2-typ_SF"/>
</dbReference>
<dbReference type="PIRSF" id="PIRSF015950">
    <property type="entry name" value="Mev_P_decrbx"/>
    <property type="match status" value="1"/>
</dbReference>
<dbReference type="InterPro" id="IPR041431">
    <property type="entry name" value="Mvd1_C"/>
</dbReference>
<dbReference type="Proteomes" id="UP001321766">
    <property type="component" value="Chromosome"/>
</dbReference>
<dbReference type="InterPro" id="IPR014721">
    <property type="entry name" value="Ribsml_uS5_D2-typ_fold_subgr"/>
</dbReference>
<dbReference type="EMBL" id="AP026798">
    <property type="protein sequence ID" value="BDR52250.1"/>
    <property type="molecule type" value="Genomic_DNA"/>
</dbReference>
<dbReference type="InterPro" id="IPR036554">
    <property type="entry name" value="GHMP_kinase_C_sf"/>
</dbReference>
<feature type="region of interest" description="Disordered" evidence="8">
    <location>
        <begin position="1"/>
        <end position="31"/>
    </location>
</feature>
<protein>
    <recommendedName>
        <fullName evidence="2">diphosphomevalonate decarboxylase</fullName>
        <ecNumber evidence="2">4.1.1.33</ecNumber>
    </recommendedName>
</protein>
<evidence type="ECO:0000313" key="12">
    <source>
        <dbReference type="Proteomes" id="UP001321766"/>
    </source>
</evidence>
<dbReference type="NCBIfam" id="TIGR01240">
    <property type="entry name" value="mevDPdecarb"/>
    <property type="match status" value="1"/>
</dbReference>
<gene>
    <name evidence="11" type="primary">mvd</name>
    <name evidence="11" type="ORF">KIM372_01570</name>
</gene>
<evidence type="ECO:0000313" key="11">
    <source>
        <dbReference type="EMBL" id="BDR52250.1"/>
    </source>
</evidence>
<dbReference type="EC" id="4.1.1.33" evidence="2"/>
<evidence type="ECO:0000256" key="6">
    <source>
        <dbReference type="ARBA" id="ARBA00023098"/>
    </source>
</evidence>
<dbReference type="Gene3D" id="3.30.230.10">
    <property type="match status" value="1"/>
</dbReference>
<dbReference type="InterPro" id="IPR053859">
    <property type="entry name" value="MVD-like_N"/>
</dbReference>
<name>A0ABN6SBQ3_9BIFI</name>
<comment type="similarity">
    <text evidence="1">Belongs to the diphosphomevalonate decarboxylase family.</text>
</comment>
<keyword evidence="3" id="KW-0444">Lipid biosynthesis</keyword>
<dbReference type="InterPro" id="IPR005935">
    <property type="entry name" value="Mev_decarb"/>
</dbReference>
<evidence type="ECO:0000256" key="2">
    <source>
        <dbReference type="ARBA" id="ARBA00012296"/>
    </source>
</evidence>
<keyword evidence="6" id="KW-0443">Lipid metabolism</keyword>
<evidence type="ECO:0000256" key="3">
    <source>
        <dbReference type="ARBA" id="ARBA00022516"/>
    </source>
</evidence>
<dbReference type="SUPFAM" id="SSF54211">
    <property type="entry name" value="Ribosomal protein S5 domain 2-like"/>
    <property type="match status" value="1"/>
</dbReference>
<feature type="domain" description="Mvd1 C-terminal" evidence="9">
    <location>
        <begin position="219"/>
        <end position="350"/>
    </location>
</feature>
<evidence type="ECO:0000256" key="1">
    <source>
        <dbReference type="ARBA" id="ARBA00008831"/>
    </source>
</evidence>
<evidence type="ECO:0000256" key="8">
    <source>
        <dbReference type="SAM" id="MobiDB-lite"/>
    </source>
</evidence>